<evidence type="ECO:0000256" key="10">
    <source>
        <dbReference type="ARBA" id="ARBA00052033"/>
    </source>
</evidence>
<evidence type="ECO:0000256" key="11">
    <source>
        <dbReference type="ARBA" id="ARBA00052511"/>
    </source>
</evidence>
<evidence type="ECO:0000256" key="16">
    <source>
        <dbReference type="ARBA" id="ARBA00066572"/>
    </source>
</evidence>
<dbReference type="PANTHER" id="PTHR10992:SF1083">
    <property type="entry name" value="METHYLESTERASE 1"/>
    <property type="match status" value="1"/>
</dbReference>
<evidence type="ECO:0000256" key="18">
    <source>
        <dbReference type="ARBA" id="ARBA00076040"/>
    </source>
</evidence>
<reference evidence="22" key="1">
    <citation type="submission" date="2023-10" db="EMBL/GenBank/DDBJ databases">
        <authorList>
            <person name="Domelevo Entfellner J.-B."/>
        </authorList>
    </citation>
    <scope>NUCLEOTIDE SEQUENCE</scope>
</reference>
<evidence type="ECO:0000259" key="21">
    <source>
        <dbReference type="Pfam" id="PF12697"/>
    </source>
</evidence>
<evidence type="ECO:0000256" key="19">
    <source>
        <dbReference type="ARBA" id="ARBA00078291"/>
    </source>
</evidence>
<dbReference type="GO" id="GO:0080031">
    <property type="term" value="F:methyl salicylate esterase activity"/>
    <property type="evidence" value="ECO:0007669"/>
    <property type="project" value="TreeGrafter"/>
</dbReference>
<evidence type="ECO:0000256" key="7">
    <source>
        <dbReference type="ARBA" id="ARBA00051647"/>
    </source>
</evidence>
<comment type="catalytic activity">
    <reaction evidence="7">
        <text>butan-2-one + hydrogen cyanide = 2-hydroxy-2-methylbutanenitrile</text>
        <dbReference type="Rhea" id="RHEA:77467"/>
        <dbReference type="ChEBI" id="CHEBI:18407"/>
        <dbReference type="ChEBI" id="CHEBI:28398"/>
        <dbReference type="ChEBI" id="CHEBI:60954"/>
    </reaction>
    <physiologicalReaction direction="right-to-left" evidence="7">
        <dbReference type="Rhea" id="RHEA:77469"/>
    </physiologicalReaction>
</comment>
<dbReference type="GO" id="GO:0009696">
    <property type="term" value="P:salicylic acid metabolic process"/>
    <property type="evidence" value="ECO:0007669"/>
    <property type="project" value="TreeGrafter"/>
</dbReference>
<evidence type="ECO:0000256" key="15">
    <source>
        <dbReference type="ARBA" id="ARBA00060885"/>
    </source>
</evidence>
<evidence type="ECO:0000256" key="4">
    <source>
        <dbReference type="ARBA" id="ARBA00050262"/>
    </source>
</evidence>
<evidence type="ECO:0000256" key="9">
    <source>
        <dbReference type="ARBA" id="ARBA00051977"/>
    </source>
</evidence>
<feature type="domain" description="AB hydrolase-1" evidence="21">
    <location>
        <begin position="12"/>
        <end position="251"/>
    </location>
</feature>
<comment type="catalytic activity">
    <reaction evidence="12">
        <text>2,2-dimethylpropanal + hydrogen cyanide = (2S)-2-hydroxy-3,3-dimethylbutanenitrile</text>
        <dbReference type="Rhea" id="RHEA:77407"/>
        <dbReference type="ChEBI" id="CHEBI:18407"/>
        <dbReference type="ChEBI" id="CHEBI:141557"/>
        <dbReference type="ChEBI" id="CHEBI:197355"/>
    </reaction>
</comment>
<comment type="catalytic activity">
    <reaction evidence="9">
        <text>acrolein + hydrogen cyanide = (2S)-2-hydroxybut-3-enenitrile</text>
        <dbReference type="Rhea" id="RHEA:77411"/>
        <dbReference type="ChEBI" id="CHEBI:15368"/>
        <dbReference type="ChEBI" id="CHEBI:18407"/>
        <dbReference type="ChEBI" id="CHEBI:197356"/>
    </reaction>
</comment>
<evidence type="ECO:0000256" key="12">
    <source>
        <dbReference type="ARBA" id="ARBA00052600"/>
    </source>
</evidence>
<dbReference type="FunFam" id="3.40.50.1820:FF:000051">
    <property type="entry name" value="(S)-hydroxynitrile lyase"/>
    <property type="match status" value="1"/>
</dbReference>
<evidence type="ECO:0000256" key="3">
    <source>
        <dbReference type="ARBA" id="ARBA00050241"/>
    </source>
</evidence>
<comment type="catalytic activity">
    <reaction evidence="8">
        <text>a disubstituted aliphatic (S)-hydroxynitrile = a ketone + hydrogen cyanide</text>
        <dbReference type="Rhea" id="RHEA:56592"/>
        <dbReference type="ChEBI" id="CHEBI:17087"/>
        <dbReference type="ChEBI" id="CHEBI:18407"/>
        <dbReference type="ChEBI" id="CHEBI:140597"/>
        <dbReference type="EC" id="4.1.2.47"/>
    </reaction>
</comment>
<dbReference type="InterPro" id="IPR000073">
    <property type="entry name" value="AB_hydrolase_1"/>
</dbReference>
<comment type="catalytic activity">
    <reaction evidence="3">
        <text>a monosubstituted aliphatic (S)-hydroxynitrile = an aldehyde + hydrogen cyanide</text>
        <dbReference type="Rhea" id="RHEA:56588"/>
        <dbReference type="ChEBI" id="CHEBI:17478"/>
        <dbReference type="ChEBI" id="CHEBI:18407"/>
        <dbReference type="ChEBI" id="CHEBI:140596"/>
        <dbReference type="EC" id="4.1.2.47"/>
    </reaction>
</comment>
<evidence type="ECO:0000256" key="6">
    <source>
        <dbReference type="ARBA" id="ARBA00050608"/>
    </source>
</evidence>
<comment type="catalytic activity">
    <reaction evidence="5">
        <text>benzaldehyde + hydrogen cyanide = (S)-mandelonitrile</text>
        <dbReference type="Rhea" id="RHEA:77427"/>
        <dbReference type="ChEBI" id="CHEBI:17169"/>
        <dbReference type="ChEBI" id="CHEBI:18407"/>
        <dbReference type="ChEBI" id="CHEBI:36941"/>
    </reaction>
</comment>
<dbReference type="GO" id="GO:0080032">
    <property type="term" value="F:methyl jasmonate esterase activity"/>
    <property type="evidence" value="ECO:0007669"/>
    <property type="project" value="TreeGrafter"/>
</dbReference>
<dbReference type="GO" id="GO:0047606">
    <property type="term" value="F:(S)-hydroxynitrile lyase activity"/>
    <property type="evidence" value="ECO:0007669"/>
    <property type="project" value="UniProtKB-EC"/>
</dbReference>
<dbReference type="PANTHER" id="PTHR10992">
    <property type="entry name" value="METHYLESTERASE FAMILY MEMBER"/>
    <property type="match status" value="1"/>
</dbReference>
<evidence type="ECO:0000313" key="23">
    <source>
        <dbReference type="Proteomes" id="UP001189624"/>
    </source>
</evidence>
<keyword evidence="1" id="KW-0378">Hydrolase</keyword>
<evidence type="ECO:0000256" key="2">
    <source>
        <dbReference type="ARBA" id="ARBA00050104"/>
    </source>
</evidence>
<comment type="catalytic activity">
    <reaction evidence="2">
        <text>4-methoxybenzaldehyde + hydrogen cyanide = (2S)-2-hydroxy-2-(4-methoxyphenyl)acetonitrile</text>
        <dbReference type="Rhea" id="RHEA:77447"/>
        <dbReference type="ChEBI" id="CHEBI:18407"/>
        <dbReference type="ChEBI" id="CHEBI:28235"/>
        <dbReference type="ChEBI" id="CHEBI:197328"/>
    </reaction>
</comment>
<dbReference type="AlphaFoldDB" id="A0AA86SKT3"/>
<name>A0AA86SKT3_9FABA</name>
<keyword evidence="23" id="KW-1185">Reference proteome</keyword>
<sequence>MSSENCVERKHFVLVHGACHGAWCWYKLKPGLECAGHKVTVLDLSACGINLKKIEDVDTFLEYTEPLLQLLGTIPHNEKVVLVGHSHGGINIALAMEKFPEKIAVGIFLTAFAPDIQHHPSYVLDKFQEITPSADWLDTKFTPTGNKTLMLFGPKFLSNKLYQLSSVEDLELVKTLARPTSLFTEDLSQQKNFSKEGYGSVPRVFIVCTEDHAIPLDYQLWMIQNAGFNDVLEIKGADHMAMISKPQEVSDSLHQIATKRNPISQYNERTPLSAWMETKFEPSGNKTSMLFGPEILSNKLYQRSPVEDLELDKSLDLAIPLEYQHWMIQNAAFNDVLGINGADHMAMNSKPRELFDSLQKIATKYA</sequence>
<evidence type="ECO:0000256" key="17">
    <source>
        <dbReference type="ARBA" id="ARBA00069221"/>
    </source>
</evidence>
<dbReference type="EMBL" id="OY731400">
    <property type="protein sequence ID" value="CAJ1942699.1"/>
    <property type="molecule type" value="Genomic_DNA"/>
</dbReference>
<evidence type="ECO:0000256" key="1">
    <source>
        <dbReference type="ARBA" id="ARBA00022801"/>
    </source>
</evidence>
<comment type="catalytic activity">
    <reaction evidence="14">
        <text>an aromatic (S)-hydroxynitrile = an aromatic aldehyde + hydrogen cyanide</text>
        <dbReference type="Rhea" id="RHEA:54660"/>
        <dbReference type="ChEBI" id="CHEBI:18407"/>
        <dbReference type="ChEBI" id="CHEBI:33855"/>
        <dbReference type="ChEBI" id="CHEBI:138306"/>
        <dbReference type="EC" id="4.1.2.47"/>
    </reaction>
</comment>
<evidence type="ECO:0000256" key="5">
    <source>
        <dbReference type="ARBA" id="ARBA00050358"/>
    </source>
</evidence>
<dbReference type="Pfam" id="PF12697">
    <property type="entry name" value="Abhydrolase_6"/>
    <property type="match status" value="1"/>
</dbReference>
<gene>
    <name evidence="22" type="ORF">AYBTSS11_LOCUS10976</name>
</gene>
<dbReference type="Proteomes" id="UP001189624">
    <property type="component" value="Chromosome 3"/>
</dbReference>
<dbReference type="GO" id="GO:0009694">
    <property type="term" value="P:jasmonic acid metabolic process"/>
    <property type="evidence" value="ECO:0007669"/>
    <property type="project" value="TreeGrafter"/>
</dbReference>
<dbReference type="GO" id="GO:0080030">
    <property type="term" value="F:methyl indole-3-acetate esterase activity"/>
    <property type="evidence" value="ECO:0007669"/>
    <property type="project" value="TreeGrafter"/>
</dbReference>
<organism evidence="22 23">
    <name type="scientific">Sphenostylis stenocarpa</name>
    <dbReference type="NCBI Taxonomy" id="92480"/>
    <lineage>
        <taxon>Eukaryota</taxon>
        <taxon>Viridiplantae</taxon>
        <taxon>Streptophyta</taxon>
        <taxon>Embryophyta</taxon>
        <taxon>Tracheophyta</taxon>
        <taxon>Spermatophyta</taxon>
        <taxon>Magnoliopsida</taxon>
        <taxon>eudicotyledons</taxon>
        <taxon>Gunneridae</taxon>
        <taxon>Pentapetalae</taxon>
        <taxon>rosids</taxon>
        <taxon>fabids</taxon>
        <taxon>Fabales</taxon>
        <taxon>Fabaceae</taxon>
        <taxon>Papilionoideae</taxon>
        <taxon>50 kb inversion clade</taxon>
        <taxon>NPAAA clade</taxon>
        <taxon>indigoferoid/millettioid clade</taxon>
        <taxon>Phaseoleae</taxon>
        <taxon>Sphenostylis</taxon>
    </lineage>
</organism>
<comment type="catalytic activity">
    <reaction evidence="11">
        <text>3-formylthiophene + hydrogen cyanide = (2S)-2-hydroxy-2-(thiophen-3-yl)acetonitrile</text>
        <dbReference type="Rhea" id="RHEA:77459"/>
        <dbReference type="ChEBI" id="CHEBI:18407"/>
        <dbReference type="ChEBI" id="CHEBI:87611"/>
        <dbReference type="ChEBI" id="CHEBI:197333"/>
    </reaction>
</comment>
<comment type="similarity">
    <text evidence="15">Belongs to the AB hydrolase superfamily. Hydroxynitrile lyase family.</text>
</comment>
<comment type="catalytic activity">
    <reaction evidence="6">
        <text>formylthiophene + hydrogen cyanide = (2R)-2-hydroxy-2-(thiophen-2-yl)acetonitrile</text>
        <dbReference type="Rhea" id="RHEA:77455"/>
        <dbReference type="ChEBI" id="CHEBI:18407"/>
        <dbReference type="ChEBI" id="CHEBI:87301"/>
        <dbReference type="ChEBI" id="CHEBI:197332"/>
    </reaction>
</comment>
<evidence type="ECO:0000313" key="22">
    <source>
        <dbReference type="EMBL" id="CAJ1942699.1"/>
    </source>
</evidence>
<evidence type="ECO:0000256" key="14">
    <source>
        <dbReference type="ARBA" id="ARBA00052826"/>
    </source>
</evidence>
<comment type="catalytic activity">
    <reaction evidence="4">
        <text>2-hydroxy-2-methylpropanenitrile = acetone + hydrogen cyanide</text>
        <dbReference type="Rhea" id="RHEA:11932"/>
        <dbReference type="ChEBI" id="CHEBI:15347"/>
        <dbReference type="ChEBI" id="CHEBI:15348"/>
        <dbReference type="ChEBI" id="CHEBI:18407"/>
    </reaction>
    <physiologicalReaction direction="left-to-right" evidence="4">
        <dbReference type="Rhea" id="RHEA:11933"/>
    </physiologicalReaction>
</comment>
<evidence type="ECO:0000256" key="13">
    <source>
        <dbReference type="ARBA" id="ARBA00052609"/>
    </source>
</evidence>
<proteinExistence type="inferred from homology"/>
<dbReference type="InterPro" id="IPR045889">
    <property type="entry name" value="MES/HNL"/>
</dbReference>
<dbReference type="InterPro" id="IPR029058">
    <property type="entry name" value="AB_hydrolase_fold"/>
</dbReference>
<accession>A0AA86SKT3</accession>
<dbReference type="SUPFAM" id="SSF53474">
    <property type="entry name" value="alpha/beta-Hydrolases"/>
    <property type="match status" value="1"/>
</dbReference>
<dbReference type="Gene3D" id="3.40.50.1820">
    <property type="entry name" value="alpha/beta hydrolase"/>
    <property type="match status" value="2"/>
</dbReference>
<dbReference type="EC" id="4.1.2.47" evidence="16"/>
<dbReference type="Gramene" id="rna-AYBTSS11_LOCUS10976">
    <property type="protein sequence ID" value="CAJ1942699.1"/>
    <property type="gene ID" value="gene-AYBTSS11_LOCUS10976"/>
</dbReference>
<evidence type="ECO:0000256" key="20">
    <source>
        <dbReference type="ARBA" id="ARBA00079794"/>
    </source>
</evidence>
<comment type="catalytic activity">
    <reaction evidence="10">
        <text>2-methylpropanal + hydrogen cyanide = (2S)-2-hydroxy-3-methylbutanenitrile</text>
        <dbReference type="Rhea" id="RHEA:77403"/>
        <dbReference type="ChEBI" id="CHEBI:18407"/>
        <dbReference type="ChEBI" id="CHEBI:48943"/>
        <dbReference type="ChEBI" id="CHEBI:197354"/>
    </reaction>
</comment>
<evidence type="ECO:0000256" key="8">
    <source>
        <dbReference type="ARBA" id="ARBA00051735"/>
    </source>
</evidence>
<protein>
    <recommendedName>
        <fullName evidence="17">(S)-hydroxynitrile lyase</fullName>
        <ecNumber evidence="16">4.1.2.47</ecNumber>
    </recommendedName>
    <alternativeName>
        <fullName evidence="18">2-hydroxy-2-methylpropanenitrile lyase</fullName>
    </alternativeName>
    <alternativeName>
        <fullName evidence="19">Acetone cyanohydrin lyase</fullName>
    </alternativeName>
    <alternativeName>
        <fullName evidence="20">Hydroxynitrile lyase</fullName>
    </alternativeName>
</protein>
<comment type="catalytic activity">
    <reaction evidence="13">
        <text>cyclohexanecarbaldehyde + hydrogen cyanide = (2S)-2-cyclohexyl-2-hydroxyacetonitrile</text>
        <dbReference type="Rhea" id="RHEA:77423"/>
        <dbReference type="ChEBI" id="CHEBI:18407"/>
        <dbReference type="ChEBI" id="CHEBI:197359"/>
        <dbReference type="ChEBI" id="CHEBI:197360"/>
    </reaction>
</comment>